<keyword evidence="2" id="KW-1185">Reference proteome</keyword>
<protein>
    <submittedName>
        <fullName evidence="1">Uncharacterized protein</fullName>
    </submittedName>
</protein>
<reference evidence="1 2" key="1">
    <citation type="submission" date="2024-03" db="EMBL/GenBank/DDBJ databases">
        <authorList>
            <person name="Martinez-Hernandez J."/>
        </authorList>
    </citation>
    <scope>NUCLEOTIDE SEQUENCE [LARGE SCALE GENOMIC DNA]</scope>
</reference>
<proteinExistence type="predicted"/>
<evidence type="ECO:0000313" key="1">
    <source>
        <dbReference type="EMBL" id="CAL0333150.1"/>
    </source>
</evidence>
<name>A0AAV1YH21_LUPLU</name>
<organism evidence="1 2">
    <name type="scientific">Lupinus luteus</name>
    <name type="common">European yellow lupine</name>
    <dbReference type="NCBI Taxonomy" id="3873"/>
    <lineage>
        <taxon>Eukaryota</taxon>
        <taxon>Viridiplantae</taxon>
        <taxon>Streptophyta</taxon>
        <taxon>Embryophyta</taxon>
        <taxon>Tracheophyta</taxon>
        <taxon>Spermatophyta</taxon>
        <taxon>Magnoliopsida</taxon>
        <taxon>eudicotyledons</taxon>
        <taxon>Gunneridae</taxon>
        <taxon>Pentapetalae</taxon>
        <taxon>rosids</taxon>
        <taxon>fabids</taxon>
        <taxon>Fabales</taxon>
        <taxon>Fabaceae</taxon>
        <taxon>Papilionoideae</taxon>
        <taxon>50 kb inversion clade</taxon>
        <taxon>genistoids sensu lato</taxon>
        <taxon>core genistoids</taxon>
        <taxon>Genisteae</taxon>
        <taxon>Lupinus</taxon>
    </lineage>
</organism>
<dbReference type="Proteomes" id="UP001497480">
    <property type="component" value="Unassembled WGS sequence"/>
</dbReference>
<dbReference type="AlphaFoldDB" id="A0AAV1YH21"/>
<accession>A0AAV1YH21</accession>
<sequence>MSHIAENGNEGFEANCVESRSFGNDNGNIKCYMPSFTNDFWDGSAFNAPIRAKKK</sequence>
<gene>
    <name evidence="1" type="ORF">LLUT_LOCUS34210</name>
</gene>
<dbReference type="EMBL" id="CAXHTB010000025">
    <property type="protein sequence ID" value="CAL0333150.1"/>
    <property type="molecule type" value="Genomic_DNA"/>
</dbReference>
<evidence type="ECO:0000313" key="2">
    <source>
        <dbReference type="Proteomes" id="UP001497480"/>
    </source>
</evidence>
<comment type="caution">
    <text evidence="1">The sequence shown here is derived from an EMBL/GenBank/DDBJ whole genome shotgun (WGS) entry which is preliminary data.</text>
</comment>